<dbReference type="PANTHER" id="PTHR38043:SF1">
    <property type="entry name" value="PROTEIN HEMX"/>
    <property type="match status" value="1"/>
</dbReference>
<sequence length="414" mass="45828">MDNNKHDAQSPESQATSILTSSVSKDDVAAKGAAPEPQGIKAEAQEIKHQEAKPLEAKPEPQIAKSATVSRQVTQVNRSSWAIRFGVLLALGLTASTLAGGYLLYQHMQQQIQLQAAQNIALQDQLQQALIVPNQRIAQLEQQQLSDAKTFQELSKLATDQSQLQDRLNKLAQRSPTHWMASEAEYLVNMAGRKLWLEKDPRTATDLLKSADETIAAMNNPALLPIRKALAKDIAATTNLKSADIEGSVLALDALIGQLDKLPLNRADGEASTAEDTTISGDLNDWQSNLSKTWKALTQDFITIRHRTADAPALLAPDQQWYLVENIRHKLLQSQLALYRYDRAAYHQSLMMARQWIQSYFDVQAHQTSEAIAAIDKLATLELDPITLKAFEAKPLLLQLTSYGELTSLEEPQL</sequence>
<accession>A0ABS9R174</accession>
<reference evidence="3 4" key="1">
    <citation type="submission" date="2020-08" db="EMBL/GenBank/DDBJ databases">
        <title>Whole genome sequence of Shewanella sp strain PS-2.</title>
        <authorList>
            <person name="Das S.K."/>
        </authorList>
    </citation>
    <scope>NUCLEOTIDE SEQUENCE [LARGE SCALE GENOMIC DNA]</scope>
    <source>
        <strain evidence="3 4">PS-2</strain>
    </source>
</reference>
<dbReference type="Proteomes" id="UP000829384">
    <property type="component" value="Unassembled WGS sequence"/>
</dbReference>
<dbReference type="PANTHER" id="PTHR38043">
    <property type="entry name" value="PROTEIN HEMX"/>
    <property type="match status" value="1"/>
</dbReference>
<dbReference type="EMBL" id="JACSDI010000032">
    <property type="protein sequence ID" value="MCG9966344.1"/>
    <property type="molecule type" value="Genomic_DNA"/>
</dbReference>
<gene>
    <name evidence="3" type="ORF">H9J30_20970</name>
</gene>
<feature type="compositionally biased region" description="Basic and acidic residues" evidence="1">
    <location>
        <begin position="43"/>
        <end position="59"/>
    </location>
</feature>
<feature type="transmembrane region" description="Helical" evidence="2">
    <location>
        <begin position="81"/>
        <end position="105"/>
    </location>
</feature>
<feature type="compositionally biased region" description="Polar residues" evidence="1">
    <location>
        <begin position="10"/>
        <end position="23"/>
    </location>
</feature>
<comment type="caution">
    <text evidence="3">The sequence shown here is derived from an EMBL/GenBank/DDBJ whole genome shotgun (WGS) entry which is preliminary data.</text>
</comment>
<evidence type="ECO:0000256" key="2">
    <source>
        <dbReference type="SAM" id="Phobius"/>
    </source>
</evidence>
<protein>
    <submittedName>
        <fullName evidence="3">Uroporphyrinogen-III C-methyltransferase</fullName>
    </submittedName>
</protein>
<name>A0ABS9R174_9GAMM</name>
<keyword evidence="2" id="KW-0472">Membrane</keyword>
<evidence type="ECO:0000313" key="4">
    <source>
        <dbReference type="Proteomes" id="UP000829384"/>
    </source>
</evidence>
<evidence type="ECO:0000256" key="1">
    <source>
        <dbReference type="SAM" id="MobiDB-lite"/>
    </source>
</evidence>
<organism evidence="3 4">
    <name type="scientific">Shewanella cutis</name>
    <dbReference type="NCBI Taxonomy" id="2766780"/>
    <lineage>
        <taxon>Bacteria</taxon>
        <taxon>Pseudomonadati</taxon>
        <taxon>Pseudomonadota</taxon>
        <taxon>Gammaproteobacteria</taxon>
        <taxon>Alteromonadales</taxon>
        <taxon>Shewanellaceae</taxon>
        <taxon>Shewanella</taxon>
    </lineage>
</organism>
<keyword evidence="4" id="KW-1185">Reference proteome</keyword>
<keyword evidence="2" id="KW-0812">Transmembrane</keyword>
<dbReference type="InterPro" id="IPR007470">
    <property type="entry name" value="HemX"/>
</dbReference>
<keyword evidence="2" id="KW-1133">Transmembrane helix</keyword>
<evidence type="ECO:0000313" key="3">
    <source>
        <dbReference type="EMBL" id="MCG9966344.1"/>
    </source>
</evidence>
<dbReference type="RefSeq" id="WP_240132764.1">
    <property type="nucleotide sequence ID" value="NZ_JACSDI010000032.1"/>
</dbReference>
<feature type="region of interest" description="Disordered" evidence="1">
    <location>
        <begin position="1"/>
        <end position="69"/>
    </location>
</feature>
<dbReference type="Pfam" id="PF04375">
    <property type="entry name" value="HemX"/>
    <property type="match status" value="1"/>
</dbReference>
<proteinExistence type="predicted"/>